<keyword evidence="3" id="KW-1133">Transmembrane helix</keyword>
<dbReference type="EMBL" id="KI913953">
    <property type="protein sequence ID" value="ETW08268.1"/>
    <property type="molecule type" value="Genomic_DNA"/>
</dbReference>
<evidence type="ECO:0000256" key="1">
    <source>
        <dbReference type="ARBA" id="ARBA00004167"/>
    </source>
</evidence>
<accession>A0A024URL0</accession>
<keyword evidence="2" id="KW-0812">Transmembrane</keyword>
<dbReference type="Pfam" id="PF14724">
    <property type="entry name" value="mit_SMPDase"/>
    <property type="match status" value="1"/>
</dbReference>
<dbReference type="OrthoDB" id="10251508at2759"/>
<feature type="region of interest" description="Disordered" evidence="5">
    <location>
        <begin position="79"/>
        <end position="110"/>
    </location>
</feature>
<evidence type="ECO:0000256" key="5">
    <source>
        <dbReference type="SAM" id="MobiDB-lite"/>
    </source>
</evidence>
<dbReference type="AlphaFoldDB" id="A0A024URL0"/>
<dbReference type="VEuPathDB" id="FungiDB:H310_00895"/>
<dbReference type="PANTHER" id="PTHR12988">
    <property type="entry name" value="SPHINGOMYELIN PHOSPHODIESTERASE 4"/>
    <property type="match status" value="1"/>
</dbReference>
<dbReference type="RefSeq" id="XP_008862073.1">
    <property type="nucleotide sequence ID" value="XM_008863851.1"/>
</dbReference>
<dbReference type="GeneID" id="20077945"/>
<comment type="subcellular location">
    <subcellularLocation>
        <location evidence="1">Membrane</location>
        <topology evidence="1">Single-pass membrane protein</topology>
    </subcellularLocation>
</comment>
<keyword evidence="4" id="KW-0472">Membrane</keyword>
<dbReference type="GO" id="GO:0016020">
    <property type="term" value="C:membrane"/>
    <property type="evidence" value="ECO:0007669"/>
    <property type="project" value="UniProtKB-SubCell"/>
</dbReference>
<dbReference type="eggNOG" id="KOG4396">
    <property type="taxonomic scope" value="Eukaryota"/>
</dbReference>
<dbReference type="GO" id="GO:0006685">
    <property type="term" value="P:sphingomyelin catabolic process"/>
    <property type="evidence" value="ECO:0007669"/>
    <property type="project" value="TreeGrafter"/>
</dbReference>
<dbReference type="STRING" id="157072.A0A024URL0"/>
<evidence type="ECO:0000256" key="2">
    <source>
        <dbReference type="ARBA" id="ARBA00022692"/>
    </source>
</evidence>
<organism evidence="6">
    <name type="scientific">Aphanomyces invadans</name>
    <dbReference type="NCBI Taxonomy" id="157072"/>
    <lineage>
        <taxon>Eukaryota</taxon>
        <taxon>Sar</taxon>
        <taxon>Stramenopiles</taxon>
        <taxon>Oomycota</taxon>
        <taxon>Saprolegniomycetes</taxon>
        <taxon>Saprolegniales</taxon>
        <taxon>Verrucalvaceae</taxon>
        <taxon>Aphanomyces</taxon>
    </lineage>
</organism>
<evidence type="ECO:0000256" key="3">
    <source>
        <dbReference type="ARBA" id="ARBA00022989"/>
    </source>
</evidence>
<proteinExistence type="predicted"/>
<name>A0A024URL0_9STRA</name>
<dbReference type="GO" id="GO:0050290">
    <property type="term" value="F:sphingomyelin phosphodiesterase D activity"/>
    <property type="evidence" value="ECO:0007669"/>
    <property type="project" value="InterPro"/>
</dbReference>
<dbReference type="GO" id="GO:0046475">
    <property type="term" value="P:glycerophospholipid catabolic process"/>
    <property type="evidence" value="ECO:0007669"/>
    <property type="project" value="TreeGrafter"/>
</dbReference>
<dbReference type="GO" id="GO:0046513">
    <property type="term" value="P:ceramide biosynthetic process"/>
    <property type="evidence" value="ECO:0007669"/>
    <property type="project" value="TreeGrafter"/>
</dbReference>
<dbReference type="InterPro" id="IPR024129">
    <property type="entry name" value="Sphingomy_SMPD4"/>
</dbReference>
<gene>
    <name evidence="6" type="ORF">H310_00895</name>
</gene>
<evidence type="ECO:0000313" key="6">
    <source>
        <dbReference type="EMBL" id="ETW08268.1"/>
    </source>
</evidence>
<sequence length="721" mass="79710">MDSLKFDEFLHAGEPGAISVATACARLQKLLTTELSTPLHMHSVDSRRKFFSFFPRFLDRVFGEDLQTKNNAAWIAATPSSNGQLGESSPGSHTSSRPTSPRASQGSNAHLGEEGQAVVELFQKSLFDFVFNISHAVRFRLDLTLLPLPVQVEMRNTGTVTPLYAKLFSSPSLSVNGKNQCFMVPIQSYFLFSFLRYPVSTSKLKRPTAVSTGNLSTSPSSSRQALSTSSNNYWWRSSFPTEGIESLTRRHAYNVLLLAYLDAFLPHGPEKLSFKSGRKQSMELFLNLLVEVWLHQNQVTYGSTDAIQHHPLTLVKAVDQLTPHTDDLLCSLLLTVVHVLADPHIPLLVHPSTHVVLKTLQKPLYDFFQIGFARSTPASNPTSFCMLVDVLLAYLQPWQCVHWASKATPSPTSTYSSAYAIYVLANYHFYTTLFGVFIVNARELEWDIATGQMLERALSIYTPELLALLSQAHAFLASQSTSPPAASSTSPPSTLSAAESNVLIRHLSEFGLTAYPVSLSQDFRRNAEHVLDKLQYARDSHPKQSTGLFLSSVFSNSSSVSPSATSPSASDTSFDATLDRASTRLRIVFDIPTTYVVPASSFQTPLVSSFSLAALDAARDEQNQLTPEGRAQIRHGKRLSSVDTAVQYRGDPMFKPISSYEIPSLVRFWCKVSVAVNTMLELHQPNTDSSEGFCVNLRFLAAKSNVLWLTIAIALTYALLW</sequence>
<protein>
    <submittedName>
        <fullName evidence="6">Uncharacterized protein</fullName>
    </submittedName>
</protein>
<reference evidence="6" key="1">
    <citation type="submission" date="2013-12" db="EMBL/GenBank/DDBJ databases">
        <title>The Genome Sequence of Aphanomyces invadans NJM9701.</title>
        <authorList>
            <consortium name="The Broad Institute Genomics Platform"/>
            <person name="Russ C."/>
            <person name="Tyler B."/>
            <person name="van West P."/>
            <person name="Dieguez-Uribeondo J."/>
            <person name="Young S.K."/>
            <person name="Zeng Q."/>
            <person name="Gargeya S."/>
            <person name="Fitzgerald M."/>
            <person name="Abouelleil A."/>
            <person name="Alvarado L."/>
            <person name="Chapman S.B."/>
            <person name="Gainer-Dewar J."/>
            <person name="Goldberg J."/>
            <person name="Griggs A."/>
            <person name="Gujja S."/>
            <person name="Hansen M."/>
            <person name="Howarth C."/>
            <person name="Imamovic A."/>
            <person name="Ireland A."/>
            <person name="Larimer J."/>
            <person name="McCowan C."/>
            <person name="Murphy C."/>
            <person name="Pearson M."/>
            <person name="Poon T.W."/>
            <person name="Priest M."/>
            <person name="Roberts A."/>
            <person name="Saif S."/>
            <person name="Shea T."/>
            <person name="Sykes S."/>
            <person name="Wortman J."/>
            <person name="Nusbaum C."/>
            <person name="Birren B."/>
        </authorList>
    </citation>
    <scope>NUCLEOTIDE SEQUENCE [LARGE SCALE GENOMIC DNA]</scope>
    <source>
        <strain evidence="6">NJM9701</strain>
    </source>
</reference>
<evidence type="ECO:0000256" key="4">
    <source>
        <dbReference type="ARBA" id="ARBA00023136"/>
    </source>
</evidence>
<dbReference type="PANTHER" id="PTHR12988:SF6">
    <property type="entry name" value="SPHINGOMYELIN PHOSPHODIESTERASE 4"/>
    <property type="match status" value="1"/>
</dbReference>
<feature type="compositionally biased region" description="Polar residues" evidence="5">
    <location>
        <begin position="79"/>
        <end position="108"/>
    </location>
</feature>